<gene>
    <name evidence="1" type="ORF">GALMADRAFT_799192</name>
</gene>
<dbReference type="EMBL" id="KL142393">
    <property type="protein sequence ID" value="KDR71339.1"/>
    <property type="molecule type" value="Genomic_DNA"/>
</dbReference>
<sequence>MFSSSSTLQRPSSSHFCLYPAVLSCFQCISFCYCGCYIKILVWETYRFGCTELCGALSVYRSDLFLPISHSYKARLDNLRGPNEVWYGPSLLGVFSTEEQ</sequence>
<organism evidence="1 2">
    <name type="scientific">Galerina marginata (strain CBS 339.88)</name>
    <dbReference type="NCBI Taxonomy" id="685588"/>
    <lineage>
        <taxon>Eukaryota</taxon>
        <taxon>Fungi</taxon>
        <taxon>Dikarya</taxon>
        <taxon>Basidiomycota</taxon>
        <taxon>Agaricomycotina</taxon>
        <taxon>Agaricomycetes</taxon>
        <taxon>Agaricomycetidae</taxon>
        <taxon>Agaricales</taxon>
        <taxon>Agaricineae</taxon>
        <taxon>Strophariaceae</taxon>
        <taxon>Galerina</taxon>
    </lineage>
</organism>
<evidence type="ECO:0000313" key="2">
    <source>
        <dbReference type="Proteomes" id="UP000027222"/>
    </source>
</evidence>
<reference evidence="2" key="1">
    <citation type="journal article" date="2014" name="Proc. Natl. Acad. Sci. U.S.A.">
        <title>Extensive sampling of basidiomycete genomes demonstrates inadequacy of the white-rot/brown-rot paradigm for wood decay fungi.</title>
        <authorList>
            <person name="Riley R."/>
            <person name="Salamov A.A."/>
            <person name="Brown D.W."/>
            <person name="Nagy L.G."/>
            <person name="Floudas D."/>
            <person name="Held B.W."/>
            <person name="Levasseur A."/>
            <person name="Lombard V."/>
            <person name="Morin E."/>
            <person name="Otillar R."/>
            <person name="Lindquist E.A."/>
            <person name="Sun H."/>
            <person name="LaButti K.M."/>
            <person name="Schmutz J."/>
            <person name="Jabbour D."/>
            <person name="Luo H."/>
            <person name="Baker S.E."/>
            <person name="Pisabarro A.G."/>
            <person name="Walton J.D."/>
            <person name="Blanchette R.A."/>
            <person name="Henrissat B."/>
            <person name="Martin F."/>
            <person name="Cullen D."/>
            <person name="Hibbett D.S."/>
            <person name="Grigoriev I.V."/>
        </authorList>
    </citation>
    <scope>NUCLEOTIDE SEQUENCE [LARGE SCALE GENOMIC DNA]</scope>
    <source>
        <strain evidence="2">CBS 339.88</strain>
    </source>
</reference>
<dbReference type="AlphaFoldDB" id="A0A067SUF9"/>
<dbReference type="Proteomes" id="UP000027222">
    <property type="component" value="Unassembled WGS sequence"/>
</dbReference>
<protein>
    <submittedName>
        <fullName evidence="1">Uncharacterized protein</fullName>
    </submittedName>
</protein>
<dbReference type="HOGENOM" id="CLU_2306359_0_0_1"/>
<keyword evidence="2" id="KW-1185">Reference proteome</keyword>
<proteinExistence type="predicted"/>
<accession>A0A067SUF9</accession>
<evidence type="ECO:0000313" key="1">
    <source>
        <dbReference type="EMBL" id="KDR71339.1"/>
    </source>
</evidence>
<name>A0A067SUF9_GALM3</name>